<accession>G3MAE3</accession>
<reference evidence="2 3" key="1">
    <citation type="submission" date="2011-09" db="EMBL/GenBank/DDBJ databases">
        <authorList>
            <person name="Pope W.H."/>
            <person name="Pedulla M.L."/>
            <person name="Ford M.E."/>
            <person name="Peebles C.L."/>
            <person name="Hatfull G.H."/>
            <person name="Hendrix R.W."/>
        </authorList>
    </citation>
    <scope>NUCLEOTIDE SEQUENCE [LARGE SCALE GENOMIC DNA]</scope>
    <source>
        <strain evidence="2">G</strain>
    </source>
</reference>
<dbReference type="EMBL" id="JN638751">
    <property type="protein sequence ID" value="AEO93941.1"/>
    <property type="molecule type" value="Genomic_DNA"/>
</dbReference>
<evidence type="ECO:0000256" key="1">
    <source>
        <dbReference type="SAM" id="Phobius"/>
    </source>
</evidence>
<protein>
    <submittedName>
        <fullName evidence="2">Gp402</fullName>
    </submittedName>
</protein>
<name>G3MAE3_9CAUD</name>
<sequence length="90" mass="10737">MMLFIAIIYLVLGIYLLFKKNSSNYYEITIKRTVLLISIINFILFILNIFYPHVIFHLIFAVLMITYAIKIYKIYKETKDALEVTKHLDN</sequence>
<keyword evidence="1" id="KW-1133">Transmembrane helix</keyword>
<feature type="transmembrane region" description="Helical" evidence="1">
    <location>
        <begin position="42"/>
        <end position="69"/>
    </location>
</feature>
<gene>
    <name evidence="2" type="primary">402</name>
    <name evidence="2" type="ORF">G_402</name>
</gene>
<dbReference type="KEGG" id="vg:18563617"/>
<keyword evidence="1" id="KW-0812">Transmembrane</keyword>
<evidence type="ECO:0000313" key="3">
    <source>
        <dbReference type="Proteomes" id="UP000009273"/>
    </source>
</evidence>
<organism evidence="2 3">
    <name type="scientific">Bacillus phage G</name>
    <dbReference type="NCBI Taxonomy" id="2884420"/>
    <lineage>
        <taxon>Viruses</taxon>
        <taxon>Duplodnaviria</taxon>
        <taxon>Heunggongvirae</taxon>
        <taxon>Uroviricota</taxon>
        <taxon>Caudoviricetes</taxon>
        <taxon>Donellivirus</taxon>
        <taxon>Donellivirus gee</taxon>
    </lineage>
</organism>
<evidence type="ECO:0000313" key="2">
    <source>
        <dbReference type="EMBL" id="AEO93941.1"/>
    </source>
</evidence>
<dbReference type="GeneID" id="18563617"/>
<dbReference type="RefSeq" id="YP_009015705.1">
    <property type="nucleotide sequence ID" value="NC_023719.1"/>
</dbReference>
<dbReference type="Proteomes" id="UP000009273">
    <property type="component" value="Segment"/>
</dbReference>
<keyword evidence="3" id="KW-1185">Reference proteome</keyword>
<proteinExistence type="predicted"/>
<keyword evidence="1" id="KW-0472">Membrane</keyword>